<dbReference type="AlphaFoldDB" id="A0A3E5ECD0"/>
<evidence type="ECO:0000313" key="2">
    <source>
        <dbReference type="Proteomes" id="UP000261105"/>
    </source>
</evidence>
<dbReference type="Proteomes" id="UP000261105">
    <property type="component" value="Unassembled WGS sequence"/>
</dbReference>
<name>A0A3E5ECD0_9FIRM</name>
<gene>
    <name evidence="1" type="ORF">DXB38_11905</name>
</gene>
<protein>
    <submittedName>
        <fullName evidence="1">Uncharacterized protein</fullName>
    </submittedName>
</protein>
<proteinExistence type="predicted"/>
<evidence type="ECO:0000313" key="1">
    <source>
        <dbReference type="EMBL" id="RGN86625.1"/>
    </source>
</evidence>
<dbReference type="EMBL" id="QSUZ01000017">
    <property type="protein sequence ID" value="RGN86625.1"/>
    <property type="molecule type" value="Genomic_DNA"/>
</dbReference>
<reference evidence="1 2" key="1">
    <citation type="submission" date="2018-08" db="EMBL/GenBank/DDBJ databases">
        <title>A genome reference for cultivated species of the human gut microbiota.</title>
        <authorList>
            <person name="Zou Y."/>
            <person name="Xue W."/>
            <person name="Luo G."/>
        </authorList>
    </citation>
    <scope>NUCLEOTIDE SEQUENCE [LARGE SCALE GENOMIC DNA]</scope>
    <source>
        <strain evidence="1 2">OM03-6</strain>
    </source>
</reference>
<sequence length="60" mass="7000">MNRQRFVRNILKMENEWLAADLVQLARKNPVAAEAEITEILNNLCTPRGLHARVRRAEKM</sequence>
<accession>A0A3E5ECD0</accession>
<comment type="caution">
    <text evidence="1">The sequence shown here is derived from an EMBL/GenBank/DDBJ whole genome shotgun (WGS) entry which is preliminary data.</text>
</comment>
<organism evidence="1 2">
    <name type="scientific">Blautia obeum</name>
    <dbReference type="NCBI Taxonomy" id="40520"/>
    <lineage>
        <taxon>Bacteria</taxon>
        <taxon>Bacillati</taxon>
        <taxon>Bacillota</taxon>
        <taxon>Clostridia</taxon>
        <taxon>Lachnospirales</taxon>
        <taxon>Lachnospiraceae</taxon>
        <taxon>Blautia</taxon>
    </lineage>
</organism>